<evidence type="ECO:0000256" key="2">
    <source>
        <dbReference type="ARBA" id="ARBA00004442"/>
    </source>
</evidence>
<comment type="subcellular location">
    <subcellularLocation>
        <location evidence="1">Cell envelope</location>
    </subcellularLocation>
    <subcellularLocation>
        <location evidence="2">Cell outer membrane</location>
    </subcellularLocation>
    <subcellularLocation>
        <location evidence="3">Secreted</location>
    </subcellularLocation>
</comment>
<feature type="transmembrane region" description="Helical" evidence="9">
    <location>
        <begin position="765"/>
        <end position="783"/>
    </location>
</feature>
<keyword evidence="9" id="KW-0812">Transmembrane</keyword>
<keyword evidence="8" id="KW-1015">Disulfide bond</keyword>
<comment type="caution">
    <text evidence="11">The sequence shown here is derived from an EMBL/GenBank/DDBJ whole genome shotgun (WGS) entry which is preliminary data.</text>
</comment>
<feature type="disulfide bond" evidence="8">
    <location>
        <begin position="670"/>
        <end position="679"/>
    </location>
</feature>
<comment type="caution">
    <text evidence="8">Lacks conserved residue(s) required for the propagation of feature annotation.</text>
</comment>
<keyword evidence="12" id="KW-1185">Reference proteome</keyword>
<feature type="domain" description="EGF-like" evidence="10">
    <location>
        <begin position="638"/>
        <end position="680"/>
    </location>
</feature>
<evidence type="ECO:0000256" key="1">
    <source>
        <dbReference type="ARBA" id="ARBA00004196"/>
    </source>
</evidence>
<dbReference type="GO" id="GO:0005576">
    <property type="term" value="C:extracellular region"/>
    <property type="evidence" value="ECO:0007669"/>
    <property type="project" value="UniProtKB-SubCell"/>
</dbReference>
<evidence type="ECO:0000259" key="10">
    <source>
        <dbReference type="PROSITE" id="PS50026"/>
    </source>
</evidence>
<dbReference type="OrthoDB" id="306425at2759"/>
<dbReference type="PROSITE" id="PS01186">
    <property type="entry name" value="EGF_2"/>
    <property type="match status" value="1"/>
</dbReference>
<evidence type="ECO:0000256" key="7">
    <source>
        <dbReference type="ARBA" id="ARBA00023237"/>
    </source>
</evidence>
<evidence type="ECO:0000256" key="5">
    <source>
        <dbReference type="ARBA" id="ARBA00022729"/>
    </source>
</evidence>
<dbReference type="Gene3D" id="2.10.25.10">
    <property type="entry name" value="Laminin"/>
    <property type="match status" value="1"/>
</dbReference>
<evidence type="ECO:0000313" key="11">
    <source>
        <dbReference type="EMBL" id="ORX42971.1"/>
    </source>
</evidence>
<keyword evidence="4" id="KW-0964">Secreted</keyword>
<protein>
    <recommendedName>
        <fullName evidence="10">EGF-like domain-containing protein</fullName>
    </recommendedName>
</protein>
<name>A0A1Y1UXS4_9FUNG</name>
<dbReference type="Proteomes" id="UP000193719">
    <property type="component" value="Unassembled WGS sequence"/>
</dbReference>
<feature type="transmembrane region" description="Helical" evidence="9">
    <location>
        <begin position="989"/>
        <end position="1006"/>
    </location>
</feature>
<dbReference type="PANTHER" id="PTHR11319:SF35">
    <property type="entry name" value="OUTER MEMBRANE PROTEIN PMPC-RELATED"/>
    <property type="match status" value="1"/>
</dbReference>
<dbReference type="InterPro" id="IPR003368">
    <property type="entry name" value="POMP_repeat"/>
</dbReference>
<reference evidence="11 12" key="2">
    <citation type="submission" date="2016-08" db="EMBL/GenBank/DDBJ databases">
        <title>Pervasive Adenine N6-methylation of Active Genes in Fungi.</title>
        <authorList>
            <consortium name="DOE Joint Genome Institute"/>
            <person name="Mondo S.J."/>
            <person name="Dannebaum R.O."/>
            <person name="Kuo R.C."/>
            <person name="Labutti K."/>
            <person name="Haridas S."/>
            <person name="Kuo A."/>
            <person name="Salamov A."/>
            <person name="Ahrendt S.R."/>
            <person name="Lipzen A."/>
            <person name="Sullivan W."/>
            <person name="Andreopoulos W.B."/>
            <person name="Clum A."/>
            <person name="Lindquist E."/>
            <person name="Daum C."/>
            <person name="Ramamoorthy G.K."/>
            <person name="Gryganskyi A."/>
            <person name="Culley D."/>
            <person name="Magnuson J.K."/>
            <person name="James T.Y."/>
            <person name="O'Malley M.A."/>
            <person name="Stajich J.E."/>
            <person name="Spatafora J.W."/>
            <person name="Visel A."/>
            <person name="Grigoriev I.V."/>
        </authorList>
    </citation>
    <scope>NUCLEOTIDE SEQUENCE [LARGE SCALE GENOMIC DNA]</scope>
    <source>
        <strain evidence="12">finn</strain>
    </source>
</reference>
<proteinExistence type="predicted"/>
<dbReference type="PANTHER" id="PTHR11319">
    <property type="entry name" value="G PROTEIN-COUPLED RECEPTOR-RELATED"/>
    <property type="match status" value="1"/>
</dbReference>
<sequence length="1123" mass="129716">MGKQCNNKNKLINLSQSEDYFNIEDKACYDVKISNSIFNGFDSIASIYYGNVTFENDIFTNANLSKELETTALKMDESLILTSYKPINNIYVNNCIFTQLYTYSFPLFTIYSSKLNIKNTKFNSCVSSTNYLINISKNENYEPLEINDSFFQSNSVVIGGTKNNINLNNTIIQKPKITNTPSVIFDTTDSHYTISNSKFRFLNLTKTSKLMFNSLNDFSILNTQFLNLTSDYDYMIKCLYHDLAMIDVVISYALNQSSSPKSSIIFYDSGDEKRKLIINNVIFAYCIVSDSIMKITGNDTKIYLNSLKLYENTIGGALIKFEPQYSEISITNIEVKNCKNNRDNHGIFSFANNVNITISNSHFLYNKSDYGGTLYFKDIKNLNLNIVNTFFIENNSKYGGAIYLSMNDYEDIDYRSISLHNVTFQNNVATYFGGAIYFKNSLNYLKSMTGSVFKNNTADIAGGAIFTTNESINTLIFSNLDAFVNNTSKAYGKNYASFPSLALPINKTGNFKISSGNSVSISYIVKDIYGQQIRDTPKLHSNFQLVAELFEISKYDIGDTNGYIKPFYILENHIKTFNNGECIFNDLKIYANPKDYIIHFSMENDPYNITFAINDIPITIKDCENTEIKNNKTYNNYNITYCEKPKCKNGCVNGICMPPIDNHTNNYCKCYAGFDGITCNNVSYESLSNMLTRTRTMQYTIVGLETSIFIFSIYLKNNKVIAEIGYYKLLLLHIALICITVSVVFDGHNDNFMNFLNSISRHTGLFILISVFHCIINISRKLGIPNKDYEIKMLEIRTVDLTKHSKISFSFGSKKSKRSKIRFLNHKGNERKKIAKTSYIPRYNNKSCEFYTNYDNDRENSFTLNKNGSISNDFLVYENLFKRIKEIYENNFKIMFLCVFCITVLIILGINSVIEYNKDIYKNSSIFNNEAYFRKTHVISTNKKWMCINPLSRLNTAFHFAEYLYLIYFITKSSFIWKYEGIFKINIKIYYSVILLLTIGIPPNIISDLVLTNNPNRIPFLLIISNICYSMIYIMVIFDFLYVAFKKNVKISDYFICPKMNFCFFHRSYICGCLKDESEKDEIENLKKFLFLYKYFSVMFEIQNKKIKLVNTNQRIAYIQTLY</sequence>
<feature type="transmembrane region" description="Helical" evidence="9">
    <location>
        <begin position="727"/>
        <end position="745"/>
    </location>
</feature>
<gene>
    <name evidence="11" type="ORF">BCR36DRAFT_415820</name>
</gene>
<feature type="transmembrane region" description="Helical" evidence="9">
    <location>
        <begin position="1018"/>
        <end position="1045"/>
    </location>
</feature>
<feature type="transmembrane region" description="Helical" evidence="9">
    <location>
        <begin position="960"/>
        <end position="977"/>
    </location>
</feature>
<evidence type="ECO:0000256" key="8">
    <source>
        <dbReference type="PROSITE-ProRule" id="PRU00076"/>
    </source>
</evidence>
<evidence type="ECO:0000256" key="6">
    <source>
        <dbReference type="ARBA" id="ARBA00023136"/>
    </source>
</evidence>
<keyword evidence="5" id="KW-0732">Signal</keyword>
<accession>A0A1Y1UXS4</accession>
<keyword evidence="7" id="KW-0998">Cell outer membrane</keyword>
<dbReference type="PROSITE" id="PS00022">
    <property type="entry name" value="EGF_1"/>
    <property type="match status" value="1"/>
</dbReference>
<dbReference type="EMBL" id="MCFH01000057">
    <property type="protein sequence ID" value="ORX42971.1"/>
    <property type="molecule type" value="Genomic_DNA"/>
</dbReference>
<dbReference type="NCBIfam" id="TIGR01376">
    <property type="entry name" value="POMP_repeat"/>
    <property type="match status" value="1"/>
</dbReference>
<feature type="transmembrane region" description="Helical" evidence="9">
    <location>
        <begin position="696"/>
        <end position="715"/>
    </location>
</feature>
<evidence type="ECO:0000256" key="3">
    <source>
        <dbReference type="ARBA" id="ARBA00004613"/>
    </source>
</evidence>
<keyword evidence="9" id="KW-1133">Transmembrane helix</keyword>
<dbReference type="PROSITE" id="PS50026">
    <property type="entry name" value="EGF_3"/>
    <property type="match status" value="1"/>
</dbReference>
<organism evidence="11 12">
    <name type="scientific">Piromyces finnis</name>
    <dbReference type="NCBI Taxonomy" id="1754191"/>
    <lineage>
        <taxon>Eukaryota</taxon>
        <taxon>Fungi</taxon>
        <taxon>Fungi incertae sedis</taxon>
        <taxon>Chytridiomycota</taxon>
        <taxon>Chytridiomycota incertae sedis</taxon>
        <taxon>Neocallimastigomycetes</taxon>
        <taxon>Neocallimastigales</taxon>
        <taxon>Neocallimastigaceae</taxon>
        <taxon>Piromyces</taxon>
    </lineage>
</organism>
<keyword evidence="8" id="KW-0245">EGF-like domain</keyword>
<evidence type="ECO:0000313" key="12">
    <source>
        <dbReference type="Proteomes" id="UP000193719"/>
    </source>
</evidence>
<dbReference type="AlphaFoldDB" id="A0A1Y1UXS4"/>
<dbReference type="InterPro" id="IPR000742">
    <property type="entry name" value="EGF"/>
</dbReference>
<evidence type="ECO:0000256" key="9">
    <source>
        <dbReference type="SAM" id="Phobius"/>
    </source>
</evidence>
<reference evidence="11 12" key="1">
    <citation type="submission" date="2016-08" db="EMBL/GenBank/DDBJ databases">
        <title>Genomes of anaerobic fungi encode conserved fungal cellulosomes for biomass hydrolysis.</title>
        <authorList>
            <consortium name="DOE Joint Genome Institute"/>
            <person name="Haitjema C.H."/>
            <person name="Gilmore S.P."/>
            <person name="Henske J.K."/>
            <person name="Solomon K.V."/>
            <person name="De Groot R."/>
            <person name="Kuo A."/>
            <person name="Mondo S.J."/>
            <person name="Salamov A.A."/>
            <person name="Labutti K."/>
            <person name="Zhao Z."/>
            <person name="Chiniquy J."/>
            <person name="Barry K."/>
            <person name="Brewer H.M."/>
            <person name="Purvine S.O."/>
            <person name="Wright A.T."/>
            <person name="Boxma B."/>
            <person name="Van Alen T."/>
            <person name="Hackstein J.H."/>
            <person name="Baker S.E."/>
            <person name="Grigoriev I.V."/>
            <person name="O'Malley M.A."/>
        </authorList>
    </citation>
    <scope>NUCLEOTIDE SEQUENCE [LARGE SCALE GENOMIC DNA]</scope>
    <source>
        <strain evidence="12">finn</strain>
    </source>
</reference>
<evidence type="ECO:0000256" key="4">
    <source>
        <dbReference type="ARBA" id="ARBA00022525"/>
    </source>
</evidence>
<feature type="transmembrane region" description="Helical" evidence="9">
    <location>
        <begin position="892"/>
        <end position="914"/>
    </location>
</feature>
<keyword evidence="6 9" id="KW-0472">Membrane</keyword>